<reference evidence="1" key="1">
    <citation type="submission" date="2024-09" db="EMBL/GenBank/DDBJ databases">
        <title>Draft Genome Sequences of Neofusicoccum parvum.</title>
        <authorList>
            <person name="Ashida A."/>
            <person name="Camagna M."/>
            <person name="Tanaka A."/>
            <person name="Takemoto D."/>
        </authorList>
    </citation>
    <scope>NUCLEOTIDE SEQUENCE</scope>
    <source>
        <strain evidence="1">PPO83</strain>
    </source>
</reference>
<dbReference type="EMBL" id="BSXG01000028">
    <property type="protein sequence ID" value="GME26463.1"/>
    <property type="molecule type" value="Genomic_DNA"/>
</dbReference>
<accession>A0ACB5S0X0</accession>
<organism evidence="1 2">
    <name type="scientific">Neofusicoccum parvum</name>
    <dbReference type="NCBI Taxonomy" id="310453"/>
    <lineage>
        <taxon>Eukaryota</taxon>
        <taxon>Fungi</taxon>
        <taxon>Dikarya</taxon>
        <taxon>Ascomycota</taxon>
        <taxon>Pezizomycotina</taxon>
        <taxon>Dothideomycetes</taxon>
        <taxon>Dothideomycetes incertae sedis</taxon>
        <taxon>Botryosphaeriales</taxon>
        <taxon>Botryosphaeriaceae</taxon>
        <taxon>Neofusicoccum</taxon>
    </lineage>
</organism>
<evidence type="ECO:0000313" key="2">
    <source>
        <dbReference type="Proteomes" id="UP001165186"/>
    </source>
</evidence>
<proteinExistence type="predicted"/>
<dbReference type="Proteomes" id="UP001165186">
    <property type="component" value="Unassembled WGS sequence"/>
</dbReference>
<keyword evidence="2" id="KW-1185">Reference proteome</keyword>
<comment type="caution">
    <text evidence="1">The sequence shown here is derived from an EMBL/GenBank/DDBJ whole genome shotgun (WGS) entry which is preliminary data.</text>
</comment>
<sequence length="256" mass="27795">MTKSPNPNRPLGAKVQPRAAILPQHTTFHGQHVSLRPLVPSDADALFPLVGGDDNAHLFDYLPYGPFADIAAFRALVAEHSASTDPLFWAIVPRGGQAGAATDGKPLGWCALMRIVPAHGVAELGHLLFAPALQRTAAATEALGLLARHVFEDLAYRRLEWKCNDLNAGSKRAAARLGFVWEGRFRAHMVVKGRSRDTAWFAMVEGDWFGEGEGEEGGARGGCGEALRRWLEAGNFDEGGVQRRRLEDVRKEVLGA</sequence>
<gene>
    <name evidence="1" type="primary">g8823</name>
    <name evidence="1" type="ORF">NpPPO83_00008823</name>
</gene>
<protein>
    <submittedName>
        <fullName evidence="1">GNAT family acetyltransferase</fullName>
    </submittedName>
</protein>
<evidence type="ECO:0000313" key="1">
    <source>
        <dbReference type="EMBL" id="GME26463.1"/>
    </source>
</evidence>
<name>A0ACB5S0X0_9PEZI</name>